<dbReference type="PANTHER" id="PTHR33620:SF1">
    <property type="entry name" value="UREASE ACCESSORY PROTEIN F"/>
    <property type="match status" value="1"/>
</dbReference>
<evidence type="ECO:0000313" key="6">
    <source>
        <dbReference type="Proteomes" id="UP000233837"/>
    </source>
</evidence>
<dbReference type="EMBL" id="KZ502155">
    <property type="protein sequence ID" value="PKU82795.1"/>
    <property type="molecule type" value="Genomic_DNA"/>
</dbReference>
<reference evidence="5 6" key="2">
    <citation type="journal article" date="2017" name="Nature">
        <title>The Apostasia genome and the evolution of orchids.</title>
        <authorList>
            <person name="Zhang G.Q."/>
            <person name="Liu K.W."/>
            <person name="Li Z."/>
            <person name="Lohaus R."/>
            <person name="Hsiao Y.Y."/>
            <person name="Niu S.C."/>
            <person name="Wang J.Y."/>
            <person name="Lin Y.C."/>
            <person name="Xu Q."/>
            <person name="Chen L.J."/>
            <person name="Yoshida K."/>
            <person name="Fujiwara S."/>
            <person name="Wang Z.W."/>
            <person name="Zhang Y.Q."/>
            <person name="Mitsuda N."/>
            <person name="Wang M."/>
            <person name="Liu G.H."/>
            <person name="Pecoraro L."/>
            <person name="Huang H.X."/>
            <person name="Xiao X.J."/>
            <person name="Lin M."/>
            <person name="Wu X.Y."/>
            <person name="Wu W.L."/>
            <person name="Chen Y.Y."/>
            <person name="Chang S.B."/>
            <person name="Sakamoto S."/>
            <person name="Ohme-Takagi M."/>
            <person name="Yagi M."/>
            <person name="Zeng S.J."/>
            <person name="Shen C.Y."/>
            <person name="Yeh C.M."/>
            <person name="Luo Y.B."/>
            <person name="Tsai W.C."/>
            <person name="Van de Peer Y."/>
            <person name="Liu Z.J."/>
        </authorList>
    </citation>
    <scope>NUCLEOTIDE SEQUENCE [LARGE SCALE GENOMIC DNA]</scope>
    <source>
        <tissue evidence="5">The whole plant</tissue>
    </source>
</reference>
<dbReference type="PANTHER" id="PTHR33620">
    <property type="entry name" value="UREASE ACCESSORY PROTEIN F"/>
    <property type="match status" value="1"/>
</dbReference>
<dbReference type="InterPro" id="IPR038277">
    <property type="entry name" value="UreF_sf"/>
</dbReference>
<protein>
    <recommendedName>
        <fullName evidence="7">Urease accessory protein F</fullName>
    </recommendedName>
</protein>
<keyword evidence="1" id="KW-0996">Nickel insertion</keyword>
<dbReference type="InterPro" id="IPR002639">
    <property type="entry name" value="UreF"/>
</dbReference>
<gene>
    <name evidence="5" type="ORF">MA16_Dca006093</name>
</gene>
<evidence type="ECO:0000256" key="4">
    <source>
        <dbReference type="SAM" id="MobiDB-lite"/>
    </source>
</evidence>
<reference evidence="5 6" key="1">
    <citation type="journal article" date="2016" name="Sci. Rep.">
        <title>The Dendrobium catenatum Lindl. genome sequence provides insights into polysaccharide synthase, floral development and adaptive evolution.</title>
        <authorList>
            <person name="Zhang G.Q."/>
            <person name="Xu Q."/>
            <person name="Bian C."/>
            <person name="Tsai W.C."/>
            <person name="Yeh C.M."/>
            <person name="Liu K.W."/>
            <person name="Yoshida K."/>
            <person name="Zhang L.S."/>
            <person name="Chang S.B."/>
            <person name="Chen F."/>
            <person name="Shi Y."/>
            <person name="Su Y.Y."/>
            <person name="Zhang Y.Q."/>
            <person name="Chen L.J."/>
            <person name="Yin Y."/>
            <person name="Lin M."/>
            <person name="Huang H."/>
            <person name="Deng H."/>
            <person name="Wang Z.W."/>
            <person name="Zhu S.L."/>
            <person name="Zhao X."/>
            <person name="Deng C."/>
            <person name="Niu S.C."/>
            <person name="Huang J."/>
            <person name="Wang M."/>
            <person name="Liu G.H."/>
            <person name="Yang H.J."/>
            <person name="Xiao X.J."/>
            <person name="Hsiao Y.Y."/>
            <person name="Wu W.L."/>
            <person name="Chen Y.Y."/>
            <person name="Mitsuda N."/>
            <person name="Ohme-Takagi M."/>
            <person name="Luo Y.B."/>
            <person name="Van de Peer Y."/>
            <person name="Liu Z.J."/>
        </authorList>
    </citation>
    <scope>NUCLEOTIDE SEQUENCE [LARGE SCALE GENOMIC DNA]</scope>
    <source>
        <tissue evidence="5">The whole plant</tissue>
    </source>
</reference>
<evidence type="ECO:0000256" key="2">
    <source>
        <dbReference type="ARBA" id="ARBA00023186"/>
    </source>
</evidence>
<feature type="compositionally biased region" description="Low complexity" evidence="4">
    <location>
        <begin position="11"/>
        <end position="39"/>
    </location>
</feature>
<evidence type="ECO:0008006" key="7">
    <source>
        <dbReference type="Google" id="ProtNLM"/>
    </source>
</evidence>
<feature type="region of interest" description="Disordered" evidence="4">
    <location>
        <begin position="1"/>
        <end position="39"/>
    </location>
</feature>
<keyword evidence="6" id="KW-1185">Reference proteome</keyword>
<dbReference type="AlphaFoldDB" id="A0A2I0X4F9"/>
<accession>A0A2I0X4F9</accession>
<evidence type="ECO:0000256" key="1">
    <source>
        <dbReference type="ARBA" id="ARBA00022988"/>
    </source>
</evidence>
<dbReference type="Proteomes" id="UP000233837">
    <property type="component" value="Unassembled WGS sequence"/>
</dbReference>
<comment type="similarity">
    <text evidence="3">Belongs to the UreF family.</text>
</comment>
<name>A0A2I0X4F9_9ASPA</name>
<keyword evidence="2" id="KW-0143">Chaperone</keyword>
<evidence type="ECO:0000256" key="3">
    <source>
        <dbReference type="ARBA" id="ARBA00046339"/>
    </source>
</evidence>
<dbReference type="Pfam" id="PF01730">
    <property type="entry name" value="UreF"/>
    <property type="match status" value="1"/>
</dbReference>
<evidence type="ECO:0000313" key="5">
    <source>
        <dbReference type="EMBL" id="PKU82795.1"/>
    </source>
</evidence>
<organism evidence="5 6">
    <name type="scientific">Dendrobium catenatum</name>
    <dbReference type="NCBI Taxonomy" id="906689"/>
    <lineage>
        <taxon>Eukaryota</taxon>
        <taxon>Viridiplantae</taxon>
        <taxon>Streptophyta</taxon>
        <taxon>Embryophyta</taxon>
        <taxon>Tracheophyta</taxon>
        <taxon>Spermatophyta</taxon>
        <taxon>Magnoliopsida</taxon>
        <taxon>Liliopsida</taxon>
        <taxon>Asparagales</taxon>
        <taxon>Orchidaceae</taxon>
        <taxon>Epidendroideae</taxon>
        <taxon>Malaxideae</taxon>
        <taxon>Dendrobiinae</taxon>
        <taxon>Dendrobium</taxon>
    </lineage>
</organism>
<dbReference type="STRING" id="906689.A0A2I0X4F9"/>
<proteinExistence type="inferred from homology"/>
<sequence>MGRVGGQKRVSFAAEPPSGSSEAAGRSEAEPPSGSSEARVSFHDFSLPSFAMWNQDSINNPLWSQWQLLDSFLPTGGFAHSYGLEAAIQSCFVVGPEDLQAYTLSVLDNTGSLILPFVCAATKSLDFETWLKLDRLLEVTLTNEISRKASSSQGSALIRVAASVFHEIPYLKKIRESALTSRSASFHHATVFGLVCGLLGFGSEFSQRAYMHLALRDVLSAATRLNLIGPMGAAVLQHRMAGNAELLLKRWMDRLVEEACQTTPLLDAIQGCHGYLFSRLFCS</sequence>
<dbReference type="GO" id="GO:0016151">
    <property type="term" value="F:nickel cation binding"/>
    <property type="evidence" value="ECO:0007669"/>
    <property type="project" value="InterPro"/>
</dbReference>
<dbReference type="Gene3D" id="1.10.4190.10">
    <property type="entry name" value="Urease accessory protein UreF"/>
    <property type="match status" value="1"/>
</dbReference>